<dbReference type="RefSeq" id="WP_017757397.1">
    <property type="nucleotide sequence ID" value="NZ_QQAV01000002.1"/>
</dbReference>
<dbReference type="AlphaFoldDB" id="A0A370FIK8"/>
<organism evidence="2 3">
    <name type="scientific">Pseudacidovorax intermedius</name>
    <dbReference type="NCBI Taxonomy" id="433924"/>
    <lineage>
        <taxon>Bacteria</taxon>
        <taxon>Pseudomonadati</taxon>
        <taxon>Pseudomonadota</taxon>
        <taxon>Betaproteobacteria</taxon>
        <taxon>Burkholderiales</taxon>
        <taxon>Comamonadaceae</taxon>
        <taxon>Pseudacidovorax</taxon>
    </lineage>
</organism>
<dbReference type="EMBL" id="QQAV01000002">
    <property type="protein sequence ID" value="RDI26992.1"/>
    <property type="molecule type" value="Genomic_DNA"/>
</dbReference>
<proteinExistence type="predicted"/>
<feature type="chain" id="PRO_5016653779" evidence="1">
    <location>
        <begin position="28"/>
        <end position="130"/>
    </location>
</feature>
<comment type="caution">
    <text evidence="2">The sequence shown here is derived from an EMBL/GenBank/DDBJ whole genome shotgun (WGS) entry which is preliminary data.</text>
</comment>
<dbReference type="OrthoDB" id="8780961at2"/>
<feature type="signal peptide" evidence="1">
    <location>
        <begin position="1"/>
        <end position="27"/>
    </location>
</feature>
<evidence type="ECO:0000256" key="1">
    <source>
        <dbReference type="SAM" id="SignalP"/>
    </source>
</evidence>
<keyword evidence="1" id="KW-0732">Signal</keyword>
<gene>
    <name evidence="2" type="ORF">DFR41_10224</name>
</gene>
<dbReference type="STRING" id="433924.NS331_22445"/>
<dbReference type="Proteomes" id="UP000255265">
    <property type="component" value="Unassembled WGS sequence"/>
</dbReference>
<reference evidence="2 3" key="1">
    <citation type="submission" date="2018-07" db="EMBL/GenBank/DDBJ databases">
        <title>Genomic Encyclopedia of Type Strains, Phase IV (KMG-IV): sequencing the most valuable type-strain genomes for metagenomic binning, comparative biology and taxonomic classification.</title>
        <authorList>
            <person name="Goeker M."/>
        </authorList>
    </citation>
    <scope>NUCLEOTIDE SEQUENCE [LARGE SCALE GENOMIC DNA]</scope>
    <source>
        <strain evidence="2 3">DSM 21352</strain>
    </source>
</reference>
<sequence>MKKTLRHAGFALALATGALFASPFAQAADSGTYSQERAMCGHIQQDRAACIREAGAAAQAARQGNLSSANADTYRRNALARCQLHQTSVDRAACEARVTGQGDTTIDGSVLGGGLIRETVTTLPPTRMPR</sequence>
<evidence type="ECO:0000313" key="2">
    <source>
        <dbReference type="EMBL" id="RDI26992.1"/>
    </source>
</evidence>
<evidence type="ECO:0000313" key="3">
    <source>
        <dbReference type="Proteomes" id="UP000255265"/>
    </source>
</evidence>
<protein>
    <submittedName>
        <fullName evidence="2">Uncharacterized protein</fullName>
    </submittedName>
</protein>
<name>A0A370FIK8_9BURK</name>
<accession>A0A370FIK8</accession>
<keyword evidence="3" id="KW-1185">Reference proteome</keyword>